<dbReference type="InterPro" id="IPR000415">
    <property type="entry name" value="Nitroreductase-like"/>
</dbReference>
<keyword evidence="4" id="KW-1185">Reference proteome</keyword>
<dbReference type="eggNOG" id="COG0778">
    <property type="taxonomic scope" value="Bacteria"/>
</dbReference>
<dbReference type="EMBL" id="ANAH02000014">
    <property type="protein sequence ID" value="EPX60009.1"/>
    <property type="molecule type" value="Genomic_DNA"/>
</dbReference>
<dbReference type="SUPFAM" id="SSF55469">
    <property type="entry name" value="FMN-dependent nitroreductase-like"/>
    <property type="match status" value="1"/>
</dbReference>
<dbReference type="CDD" id="cd02142">
    <property type="entry name" value="McbC_SagB-like_oxidoreductase"/>
    <property type="match status" value="1"/>
</dbReference>
<reference evidence="3" key="1">
    <citation type="submission" date="2013-05" db="EMBL/GenBank/DDBJ databases">
        <title>Genome assembly of Cystobacter fuscus DSM 2262.</title>
        <authorList>
            <person name="Sharma G."/>
            <person name="Khatri I."/>
            <person name="Kaur C."/>
            <person name="Mayilraj S."/>
            <person name="Subramanian S."/>
        </authorList>
    </citation>
    <scope>NUCLEOTIDE SEQUENCE [LARGE SCALE GENOMIC DNA]</scope>
    <source>
        <strain evidence="3">DSM 2262</strain>
    </source>
</reference>
<dbReference type="PANTHER" id="PTHR43745">
    <property type="entry name" value="NITROREDUCTASE MJ1384-RELATED"/>
    <property type="match status" value="1"/>
</dbReference>
<dbReference type="Pfam" id="PF22767">
    <property type="entry name" value="ThcOx"/>
    <property type="match status" value="1"/>
</dbReference>
<evidence type="ECO:0000259" key="2">
    <source>
        <dbReference type="Pfam" id="PF22767"/>
    </source>
</evidence>
<dbReference type="GO" id="GO:0016491">
    <property type="term" value="F:oxidoreductase activity"/>
    <property type="evidence" value="ECO:0007669"/>
    <property type="project" value="InterPro"/>
</dbReference>
<dbReference type="PANTHER" id="PTHR43745:SF2">
    <property type="entry name" value="NITROREDUCTASE MJ1384-RELATED"/>
    <property type="match status" value="1"/>
</dbReference>
<sequence>MLVGGSVSEEALVGQVERAGGFQAVVFLHVILAKLARRGALRYLVQGPVGTLATLEPLSPRFELSSQPLASVRRLRLSRFAHVRRDGEALVLESPRAHGRVVLGHAAALALLAGLAMPTTPDAAVERLAPHEVPAALTLLELLFRTGFVLAAESDGSTEEERRPALALWEFHDLLFHAGSRRRLYGRRVGGTYRLAGTVAPLPAVPPPSEPAIALPRPDLALLARSDPPLVEAMERRRSHREPGARGVTLAHLGELLFRCARVRQVRPGERDEESSRPHPSGGARYPLETYVVVGQCEGLEPGLYHHDAAGHRLEQRGGMTPTVRALLADAQVGSHPPRVLLILAARFARTSFKYESIAYALILKEAGVLLQSLSLAATAMGLAACVVGRGNPELFEHAAATEGVAESSVAEFAIHGCTPEGRPLAEPHSRP</sequence>
<name>S9QFA4_CYSF2</name>
<dbReference type="InterPro" id="IPR052544">
    <property type="entry name" value="Bacteriocin_Proc_Enz"/>
</dbReference>
<comment type="caution">
    <text evidence="3">The sequence shown here is derived from an EMBL/GenBank/DDBJ whole genome shotgun (WGS) entry which is preliminary data.</text>
</comment>
<dbReference type="InterPro" id="IPR054488">
    <property type="entry name" value="ThcOx_dom2"/>
</dbReference>
<dbReference type="InterPro" id="IPR029479">
    <property type="entry name" value="Nitroreductase"/>
</dbReference>
<accession>S9QFA4</accession>
<dbReference type="Proteomes" id="UP000011682">
    <property type="component" value="Unassembled WGS sequence"/>
</dbReference>
<feature type="domain" description="Nitroreductase" evidence="1">
    <location>
        <begin position="235"/>
        <end position="392"/>
    </location>
</feature>
<dbReference type="InterPro" id="IPR020051">
    <property type="entry name" value="SagB-type_dehydrogenase"/>
</dbReference>
<evidence type="ECO:0000259" key="1">
    <source>
        <dbReference type="Pfam" id="PF00881"/>
    </source>
</evidence>
<dbReference type="NCBIfam" id="TIGR03605">
    <property type="entry name" value="antibiot_sagB"/>
    <property type="match status" value="1"/>
</dbReference>
<evidence type="ECO:0000313" key="3">
    <source>
        <dbReference type="EMBL" id="EPX60009.1"/>
    </source>
</evidence>
<protein>
    <submittedName>
        <fullName evidence="3">Uncharacterized protein</fullName>
    </submittedName>
</protein>
<evidence type="ECO:0000313" key="4">
    <source>
        <dbReference type="Proteomes" id="UP000011682"/>
    </source>
</evidence>
<feature type="domain" description="Cyanobactin oxidase ThcOx second" evidence="2">
    <location>
        <begin position="75"/>
        <end position="182"/>
    </location>
</feature>
<organism evidence="3 4">
    <name type="scientific">Cystobacter fuscus (strain ATCC 25194 / DSM 2262 / NBRC 100088 / M29)</name>
    <dbReference type="NCBI Taxonomy" id="1242864"/>
    <lineage>
        <taxon>Bacteria</taxon>
        <taxon>Pseudomonadati</taxon>
        <taxon>Myxococcota</taxon>
        <taxon>Myxococcia</taxon>
        <taxon>Myxococcales</taxon>
        <taxon>Cystobacterineae</taxon>
        <taxon>Archangiaceae</taxon>
        <taxon>Cystobacter</taxon>
    </lineage>
</organism>
<dbReference type="AlphaFoldDB" id="S9QFA4"/>
<dbReference type="Pfam" id="PF00881">
    <property type="entry name" value="Nitroreductase"/>
    <property type="match status" value="1"/>
</dbReference>
<proteinExistence type="predicted"/>
<gene>
    <name evidence="3" type="ORF">D187_002095</name>
</gene>
<dbReference type="Gene3D" id="3.40.109.10">
    <property type="entry name" value="NADH Oxidase"/>
    <property type="match status" value="1"/>
</dbReference>